<dbReference type="Proteomes" id="UP000006310">
    <property type="component" value="Chromosome 2"/>
</dbReference>
<sequence>MQSNVFVGIKPCIQTNTSLQTLSSKYDYLLLPITNSRYKETVKSYYQTYRELLLDEPFCVPAPQLQDISLSPPIDVNRPDDPNSVAYIGLLSSWLELDSEEPLIRELSCQVLINECRFARFIGIKKVLLAPPRDLVNLQYYSQTVFRLISQKENFDQSLTLSISLPLCEDSDPLATWELWHTIRKLCHYHPNLTISLALPRVKTPGFVLRRWLCEPVSCLLISSSIFVPNHHNYPVLNKFNQNVILKFQEVNGNSQIQSNDLCMLLHGMEKYSNQVKGGANSYLDYVNFLLKKGDKLILSERIQGLHEPKLLPPLKPNSENLNNEVYSVFERDSAKYDMYEKAISKALSKVNFSTVTDATSPFIILVAGAGRGGLVDRVFHVASTNNILSKVKIIALEKNAQAYLFLQKRNYEKWNNIVELINRNMFDWSSMSIKVDLCVSELLGSFGCNELSPECLMNIQRYHSKPTTIYIPQSYTSCIAPITCPLFYQKMSSDLSSTEFMESPWVAHNVPYQILSSRVNELWTFQHPLPRDENFNRSVLTEFKIKHRVELHGFIGYFVARLYDDECVLSIIPDKVPIKTSNGTFHDFSHTENLVSWSPMVFPLRQPVTIADDTEIQLLISRTASGDKTWYEWSFESFIYLVVSQEPQKNAASNVPRSLASNHTAQGHQDIMRSHPFQTQYLDDEHIGPHESETSYGSRASSSAVNAPPFKNTEALPHYENEWQSLKDIHGWNTQESFSDKHLPNEGRNGTHSTPHARDPLEQDPTSVINQDPRSSGTQEVHVRIKVGSSHIHNINGHAFHIPWKS</sequence>
<dbReference type="AlphaFoldDB" id="J7RGB0"/>
<dbReference type="Pfam" id="PF17285">
    <property type="entry name" value="PRMT5_TIM"/>
    <property type="match status" value="1"/>
</dbReference>
<evidence type="ECO:0000256" key="8">
    <source>
        <dbReference type="SAM" id="MobiDB-lite"/>
    </source>
</evidence>
<keyword evidence="1 4" id="KW-0489">Methyltransferase</keyword>
<dbReference type="GO" id="GO:0000144">
    <property type="term" value="C:cellular bud neck septin ring"/>
    <property type="evidence" value="ECO:0007669"/>
    <property type="project" value="EnsemblFungi"/>
</dbReference>
<dbReference type="InterPro" id="IPR025799">
    <property type="entry name" value="Arg_MeTrfase"/>
</dbReference>
<dbReference type="Gene3D" id="2.70.160.11">
    <property type="entry name" value="Hnrnp arginine n-methyltransferase1"/>
    <property type="match status" value="1"/>
</dbReference>
<dbReference type="GO" id="GO:0032259">
    <property type="term" value="P:methylation"/>
    <property type="evidence" value="ECO:0007669"/>
    <property type="project" value="UniProtKB-KW"/>
</dbReference>
<dbReference type="GO" id="GO:0035241">
    <property type="term" value="F:protein-arginine omega-N monomethyltransferase activity"/>
    <property type="evidence" value="ECO:0007669"/>
    <property type="project" value="EnsemblFungi"/>
</dbReference>
<evidence type="ECO:0000256" key="2">
    <source>
        <dbReference type="ARBA" id="ARBA00022679"/>
    </source>
</evidence>
<dbReference type="GO" id="GO:0006355">
    <property type="term" value="P:regulation of DNA-templated transcription"/>
    <property type="evidence" value="ECO:0007669"/>
    <property type="project" value="TreeGrafter"/>
</dbReference>
<feature type="binding site" evidence="6">
    <location>
        <begin position="336"/>
        <end position="337"/>
    </location>
    <ligand>
        <name>S-adenosyl-L-methionine</name>
        <dbReference type="ChEBI" id="CHEBI:59789"/>
    </ligand>
</feature>
<reference evidence="13" key="2">
    <citation type="submission" date="2012-08" db="EMBL/GenBank/DDBJ databases">
        <title>Genome sequence of Kazachstania naganishii.</title>
        <authorList>
            <person name="Gordon J.L."/>
            <person name="Armisen D."/>
            <person name="Proux-Wera E."/>
            <person name="OhEigeartaigh S.S."/>
            <person name="Byrne K.P."/>
            <person name="Wolfe K.H."/>
        </authorList>
    </citation>
    <scope>NUCLEOTIDE SEQUENCE [LARGE SCALE GENOMIC DNA]</scope>
    <source>
        <strain evidence="13">ATCC MYA-139 / BCRC 22969 / CBS 8797 / CCRC 22969 / KCTC 17520 / NBRC 10181 / NCYC 3082</strain>
    </source>
</reference>
<feature type="compositionally biased region" description="Polar residues" evidence="8">
    <location>
        <begin position="695"/>
        <end position="706"/>
    </location>
</feature>
<dbReference type="InterPro" id="IPR035075">
    <property type="entry name" value="PRMT5"/>
</dbReference>
<dbReference type="PANTHER" id="PTHR10738:SF0">
    <property type="entry name" value="PROTEIN ARGININE N-METHYLTRANSFERASE 5"/>
    <property type="match status" value="1"/>
</dbReference>
<dbReference type="STRING" id="1071383.J7RGB0"/>
<evidence type="ECO:0000256" key="6">
    <source>
        <dbReference type="PIRSR" id="PIRSR015894-2"/>
    </source>
</evidence>
<feature type="compositionally biased region" description="Polar residues" evidence="8">
    <location>
        <begin position="765"/>
        <end position="780"/>
    </location>
</feature>
<evidence type="ECO:0000259" key="9">
    <source>
        <dbReference type="Pfam" id="PF05185"/>
    </source>
</evidence>
<dbReference type="GO" id="GO:0045840">
    <property type="term" value="P:positive regulation of mitotic nuclear division"/>
    <property type="evidence" value="ECO:0007669"/>
    <property type="project" value="EnsemblFungi"/>
</dbReference>
<reference evidence="12 13" key="1">
    <citation type="journal article" date="2011" name="Proc. Natl. Acad. Sci. U.S.A.">
        <title>Evolutionary erosion of yeast sex chromosomes by mating-type switching accidents.</title>
        <authorList>
            <person name="Gordon J.L."/>
            <person name="Armisen D."/>
            <person name="Proux-Wera E."/>
            <person name="Oheigeartaigh S.S."/>
            <person name="Byrne K.P."/>
            <person name="Wolfe K.H."/>
        </authorList>
    </citation>
    <scope>NUCLEOTIDE SEQUENCE [LARGE SCALE GENOMIC DNA]</scope>
    <source>
        <strain evidence="13">ATCC MYA-139 / BCRC 22969 / CBS 8797 / CCRC 22969 / KCTC 17520 / NBRC 10181 / NCYC 3082</strain>
    </source>
</reference>
<dbReference type="InterPro" id="IPR029063">
    <property type="entry name" value="SAM-dependent_MTases_sf"/>
</dbReference>
<dbReference type="Pfam" id="PF05185">
    <property type="entry name" value="PRMT5"/>
    <property type="match status" value="1"/>
</dbReference>
<feature type="binding site" evidence="6">
    <location>
        <position position="398"/>
    </location>
    <ligand>
        <name>S-adenosyl-L-methionine</name>
        <dbReference type="ChEBI" id="CHEBI:59789"/>
    </ligand>
</feature>
<dbReference type="GO" id="GO:0032174">
    <property type="term" value="C:cellular bud neck septin collar"/>
    <property type="evidence" value="ECO:0007669"/>
    <property type="project" value="EnsemblFungi"/>
</dbReference>
<evidence type="ECO:0000259" key="10">
    <source>
        <dbReference type="Pfam" id="PF17285"/>
    </source>
</evidence>
<evidence type="ECO:0000259" key="11">
    <source>
        <dbReference type="Pfam" id="PF17286"/>
    </source>
</evidence>
<dbReference type="GO" id="GO:0005824">
    <property type="term" value="C:outer plaque of spindle pole body"/>
    <property type="evidence" value="ECO:0007669"/>
    <property type="project" value="EnsemblFungi"/>
</dbReference>
<protein>
    <recommendedName>
        <fullName evidence="4">Protein arginine N-methyltransferase</fullName>
    </recommendedName>
</protein>
<dbReference type="InterPro" id="IPR035248">
    <property type="entry name" value="PRMT5_C"/>
</dbReference>
<dbReference type="PIRSF" id="PIRSF015894">
    <property type="entry name" value="Skb1_MeTrfase"/>
    <property type="match status" value="1"/>
</dbReference>
<dbReference type="Gene3D" id="3.40.50.150">
    <property type="entry name" value="Vaccinia Virus protein VP39"/>
    <property type="match status" value="1"/>
</dbReference>
<dbReference type="PANTHER" id="PTHR10738">
    <property type="entry name" value="PROTEIN ARGININE N-METHYLTRANSFERASE 5"/>
    <property type="match status" value="1"/>
</dbReference>
<evidence type="ECO:0000256" key="4">
    <source>
        <dbReference type="PIRNR" id="PIRNR015894"/>
    </source>
</evidence>
<dbReference type="eggNOG" id="KOG0822">
    <property type="taxonomic scope" value="Eukaryota"/>
</dbReference>
<comment type="similarity">
    <text evidence="4">Belongs to the class I-like SAM-binding methyltransferase superfamily.</text>
</comment>
<dbReference type="EMBL" id="HE978315">
    <property type="protein sequence ID" value="CCK68573.1"/>
    <property type="molecule type" value="Genomic_DNA"/>
</dbReference>
<keyword evidence="13" id="KW-1185">Reference proteome</keyword>
<feature type="site" description="Critical for specifying symmetric addition of methyl groups" evidence="7">
    <location>
        <position position="330"/>
    </location>
</feature>
<dbReference type="InterPro" id="IPR007857">
    <property type="entry name" value="Arg_MeTrfase_PRMT5"/>
</dbReference>
<dbReference type="GeneID" id="34524223"/>
<feature type="active site" description="Proton donor/acceptor" evidence="5">
    <location>
        <position position="451"/>
    </location>
</feature>
<name>J7RGB0_HUIN7</name>
<evidence type="ECO:0000256" key="5">
    <source>
        <dbReference type="PIRSR" id="PIRSR015894-1"/>
    </source>
</evidence>
<feature type="domain" description="PRMT5 TIM barrel" evidence="10">
    <location>
        <begin position="25"/>
        <end position="293"/>
    </location>
</feature>
<dbReference type="Pfam" id="PF17286">
    <property type="entry name" value="PRMT5_C"/>
    <property type="match status" value="1"/>
</dbReference>
<dbReference type="OMA" id="IKYAWYE"/>
<dbReference type="HOGENOM" id="CLU_010247_2_0_1"/>
<evidence type="ECO:0000256" key="1">
    <source>
        <dbReference type="ARBA" id="ARBA00022603"/>
    </source>
</evidence>
<evidence type="ECO:0000313" key="12">
    <source>
        <dbReference type="EMBL" id="CCK68573.1"/>
    </source>
</evidence>
<keyword evidence="2 4" id="KW-0808">Transferase</keyword>
<dbReference type="GO" id="GO:0035243">
    <property type="term" value="F:protein-arginine omega-N symmetric methyltransferase activity"/>
    <property type="evidence" value="ECO:0007669"/>
    <property type="project" value="EnsemblFungi"/>
</dbReference>
<dbReference type="GO" id="GO:0005634">
    <property type="term" value="C:nucleus"/>
    <property type="evidence" value="ECO:0007669"/>
    <property type="project" value="TreeGrafter"/>
</dbReference>
<feature type="domain" description="PRMT5 arginine-N-methyltransferase" evidence="9">
    <location>
        <begin position="304"/>
        <end position="472"/>
    </location>
</feature>
<feature type="domain" description="PRMT5 oligomerisation" evidence="11">
    <location>
        <begin position="475"/>
        <end position="803"/>
    </location>
</feature>
<gene>
    <name evidence="12" type="primary">KNAG0B01260</name>
    <name evidence="12" type="ordered locus">KNAG_0B01260</name>
</gene>
<organism evidence="12 13">
    <name type="scientific">Huiozyma naganishii (strain ATCC MYA-139 / BCRC 22969 / CBS 8797 / KCTC 17520 / NBRC 10181 / NCYC 3082 / Yp74L-3)</name>
    <name type="common">Yeast</name>
    <name type="synonym">Kazachstania naganishii</name>
    <dbReference type="NCBI Taxonomy" id="1071383"/>
    <lineage>
        <taxon>Eukaryota</taxon>
        <taxon>Fungi</taxon>
        <taxon>Dikarya</taxon>
        <taxon>Ascomycota</taxon>
        <taxon>Saccharomycotina</taxon>
        <taxon>Saccharomycetes</taxon>
        <taxon>Saccharomycetales</taxon>
        <taxon>Saccharomycetaceae</taxon>
        <taxon>Huiozyma</taxon>
    </lineage>
</organism>
<evidence type="ECO:0000313" key="13">
    <source>
        <dbReference type="Proteomes" id="UP000006310"/>
    </source>
</evidence>
<dbReference type="GO" id="GO:0042054">
    <property type="term" value="F:histone methyltransferase activity"/>
    <property type="evidence" value="ECO:0007669"/>
    <property type="project" value="EnsemblFungi"/>
</dbReference>
<evidence type="ECO:0000256" key="7">
    <source>
        <dbReference type="PIRSR" id="PIRSR015894-3"/>
    </source>
</evidence>
<feature type="binding site" evidence="6">
    <location>
        <position position="327"/>
    </location>
    <ligand>
        <name>S-adenosyl-L-methionine</name>
        <dbReference type="ChEBI" id="CHEBI:59789"/>
    </ligand>
</feature>
<dbReference type="OrthoDB" id="1368803at2759"/>
<dbReference type="Gene3D" id="3.20.20.150">
    <property type="entry name" value="Divalent-metal-dependent TIM barrel enzymes"/>
    <property type="match status" value="1"/>
</dbReference>
<dbReference type="GO" id="GO:0000902">
    <property type="term" value="P:cell morphogenesis"/>
    <property type="evidence" value="ECO:0007669"/>
    <property type="project" value="EnsemblFungi"/>
</dbReference>
<dbReference type="GO" id="GO:0030163">
    <property type="term" value="P:protein catabolic process"/>
    <property type="evidence" value="ECO:0007669"/>
    <property type="project" value="EnsemblFungi"/>
</dbReference>
<feature type="region of interest" description="Disordered" evidence="8">
    <location>
        <begin position="688"/>
        <end position="713"/>
    </location>
</feature>
<accession>J7RGB0</accession>
<dbReference type="InterPro" id="IPR035247">
    <property type="entry name" value="PRMT5_TIM"/>
</dbReference>
<dbReference type="PROSITE" id="PS51678">
    <property type="entry name" value="SAM_MT_PRMT"/>
    <property type="match status" value="1"/>
</dbReference>
<dbReference type="RefSeq" id="XP_022462819.1">
    <property type="nucleotide sequence ID" value="XM_022611407.1"/>
</dbReference>
<feature type="region of interest" description="Disordered" evidence="8">
    <location>
        <begin position="737"/>
        <end position="781"/>
    </location>
</feature>
<feature type="active site" description="Proton donor/acceptor" evidence="5">
    <location>
        <position position="442"/>
    </location>
</feature>
<dbReference type="KEGG" id="kng:KNAG_0B01260"/>
<proteinExistence type="inferred from homology"/>
<dbReference type="GO" id="GO:0000086">
    <property type="term" value="P:G2/M transition of mitotic cell cycle"/>
    <property type="evidence" value="ECO:0007669"/>
    <property type="project" value="EnsemblFungi"/>
</dbReference>
<keyword evidence="3 4" id="KW-0949">S-adenosyl-L-methionine</keyword>
<dbReference type="GO" id="GO:0005829">
    <property type="term" value="C:cytosol"/>
    <property type="evidence" value="ECO:0007669"/>
    <property type="project" value="TreeGrafter"/>
</dbReference>
<evidence type="ECO:0000256" key="3">
    <source>
        <dbReference type="ARBA" id="ARBA00022691"/>
    </source>
</evidence>
<dbReference type="SUPFAM" id="SSF53335">
    <property type="entry name" value="S-adenosyl-L-methionine-dependent methyltransferases"/>
    <property type="match status" value="1"/>
</dbReference>